<dbReference type="Pfam" id="PF04969">
    <property type="entry name" value="CS"/>
    <property type="match status" value="1"/>
</dbReference>
<feature type="compositionally biased region" description="Basic and acidic residues" evidence="2">
    <location>
        <begin position="74"/>
        <end position="89"/>
    </location>
</feature>
<accession>A0ABN8QRU7</accession>
<feature type="compositionally biased region" description="Low complexity" evidence="2">
    <location>
        <begin position="143"/>
        <end position="158"/>
    </location>
</feature>
<dbReference type="Gene3D" id="2.60.40.790">
    <property type="match status" value="1"/>
</dbReference>
<dbReference type="InterPro" id="IPR037898">
    <property type="entry name" value="NudC_fam"/>
</dbReference>
<evidence type="ECO:0000259" key="3">
    <source>
        <dbReference type="PROSITE" id="PS51203"/>
    </source>
</evidence>
<dbReference type="SUPFAM" id="SSF49764">
    <property type="entry name" value="HSP20-like chaperones"/>
    <property type="match status" value="1"/>
</dbReference>
<evidence type="ECO:0000313" key="4">
    <source>
        <dbReference type="EMBL" id="CAH3169292.1"/>
    </source>
</evidence>
<keyword evidence="5" id="KW-1185">Reference proteome</keyword>
<evidence type="ECO:0000256" key="2">
    <source>
        <dbReference type="SAM" id="MobiDB-lite"/>
    </source>
</evidence>
<dbReference type="PANTHER" id="PTHR12356:SF19">
    <property type="entry name" value="NUDC DOMAIN-CONTAINING PROTEIN 3"/>
    <property type="match status" value="1"/>
</dbReference>
<sequence length="362" mass="39883">MDAAKFDDIFMGMLQHCEQVEPFLDAMFSFLARRTDFFRVMHSRDDKMGFPPGVAEKIVLKIFKKYQELVKGNQTEKKSAGSGKDEIKGSENVSTETSSDQPSSSDNNASSLPLPPTPSVCSTTVEVETSSSEDQAAAPVPLSESTAGASTVSTSSSAQPENSKSSDEGKGLMPGKSAECYNGAVLDRYSWSQTIKDIEVKIPVPSSITKGRDVGVEIKTSHLKVWLNKDISPVTGSNVLVDGKLQRTIKCEDSMWLLESGKFIIVNLEKREERFWTAVLEGDAEIDKTKVDTTRDISDFDEQTQSDFEHVMYDHRQKLQGKPTSQELKTHELLKQAWNAKGSPFAGTEFDPSKVNISPSYG</sequence>
<dbReference type="InterPro" id="IPR025934">
    <property type="entry name" value="NudC_N_dom"/>
</dbReference>
<proteinExistence type="predicted"/>
<comment type="caution">
    <text evidence="4">The sequence shown here is derived from an EMBL/GenBank/DDBJ whole genome shotgun (WGS) entry which is preliminary data.</text>
</comment>
<dbReference type="EMBL" id="CALNXI010001448">
    <property type="protein sequence ID" value="CAH3169292.1"/>
    <property type="molecule type" value="Genomic_DNA"/>
</dbReference>
<dbReference type="PANTHER" id="PTHR12356">
    <property type="entry name" value="NUCLEAR MOVEMENT PROTEIN NUDC"/>
    <property type="match status" value="1"/>
</dbReference>
<organism evidence="4 5">
    <name type="scientific">Porites evermanni</name>
    <dbReference type="NCBI Taxonomy" id="104178"/>
    <lineage>
        <taxon>Eukaryota</taxon>
        <taxon>Metazoa</taxon>
        <taxon>Cnidaria</taxon>
        <taxon>Anthozoa</taxon>
        <taxon>Hexacorallia</taxon>
        <taxon>Scleractinia</taxon>
        <taxon>Fungiina</taxon>
        <taxon>Poritidae</taxon>
        <taxon>Porites</taxon>
    </lineage>
</organism>
<dbReference type="PROSITE" id="PS51203">
    <property type="entry name" value="CS"/>
    <property type="match status" value="1"/>
</dbReference>
<dbReference type="CDD" id="cd06467">
    <property type="entry name" value="p23_NUDC_like"/>
    <property type="match status" value="1"/>
</dbReference>
<gene>
    <name evidence="4" type="ORF">PEVE_00006808</name>
</gene>
<dbReference type="Pfam" id="PF14050">
    <property type="entry name" value="Nudc_N"/>
    <property type="match status" value="1"/>
</dbReference>
<protein>
    <recommendedName>
        <fullName evidence="3">CS domain-containing protein</fullName>
    </recommendedName>
</protein>
<name>A0ABN8QRU7_9CNID</name>
<dbReference type="Proteomes" id="UP001159427">
    <property type="component" value="Unassembled WGS sequence"/>
</dbReference>
<dbReference type="InterPro" id="IPR007052">
    <property type="entry name" value="CS_dom"/>
</dbReference>
<feature type="region of interest" description="Disordered" evidence="2">
    <location>
        <begin position="73"/>
        <end position="176"/>
    </location>
</feature>
<feature type="compositionally biased region" description="Low complexity" evidence="2">
    <location>
        <begin position="98"/>
        <end position="112"/>
    </location>
</feature>
<feature type="domain" description="CS" evidence="3">
    <location>
        <begin position="184"/>
        <end position="280"/>
    </location>
</feature>
<reference evidence="4 5" key="1">
    <citation type="submission" date="2022-05" db="EMBL/GenBank/DDBJ databases">
        <authorList>
            <consortium name="Genoscope - CEA"/>
            <person name="William W."/>
        </authorList>
    </citation>
    <scope>NUCLEOTIDE SEQUENCE [LARGE SCALE GENOMIC DNA]</scope>
</reference>
<evidence type="ECO:0000313" key="5">
    <source>
        <dbReference type="Proteomes" id="UP001159427"/>
    </source>
</evidence>
<keyword evidence="1" id="KW-0597">Phosphoprotein</keyword>
<feature type="compositionally biased region" description="Low complexity" evidence="2">
    <location>
        <begin position="119"/>
        <end position="133"/>
    </location>
</feature>
<evidence type="ECO:0000256" key="1">
    <source>
        <dbReference type="ARBA" id="ARBA00022553"/>
    </source>
</evidence>
<dbReference type="InterPro" id="IPR008978">
    <property type="entry name" value="HSP20-like_chaperone"/>
</dbReference>